<organism evidence="3 4">
    <name type="scientific">Entomortierella chlamydospora</name>
    <dbReference type="NCBI Taxonomy" id="101097"/>
    <lineage>
        <taxon>Eukaryota</taxon>
        <taxon>Fungi</taxon>
        <taxon>Fungi incertae sedis</taxon>
        <taxon>Mucoromycota</taxon>
        <taxon>Mortierellomycotina</taxon>
        <taxon>Mortierellomycetes</taxon>
        <taxon>Mortierellales</taxon>
        <taxon>Mortierellaceae</taxon>
        <taxon>Entomortierella</taxon>
    </lineage>
</organism>
<name>A0A9P6T3Z1_9FUNG</name>
<dbReference type="Gene3D" id="3.60.110.10">
    <property type="entry name" value="Carbon-nitrogen hydrolase"/>
    <property type="match status" value="1"/>
</dbReference>
<dbReference type="GO" id="GO:0030163">
    <property type="term" value="P:protein catabolic process"/>
    <property type="evidence" value="ECO:0007669"/>
    <property type="project" value="TreeGrafter"/>
</dbReference>
<dbReference type="GO" id="GO:0070773">
    <property type="term" value="F:protein-N-terminal glutamine amidohydrolase activity"/>
    <property type="evidence" value="ECO:0007669"/>
    <property type="project" value="InterPro"/>
</dbReference>
<evidence type="ECO:0000259" key="2">
    <source>
        <dbReference type="PROSITE" id="PS50263"/>
    </source>
</evidence>
<feature type="region of interest" description="Disordered" evidence="1">
    <location>
        <begin position="160"/>
        <end position="209"/>
    </location>
</feature>
<evidence type="ECO:0000313" key="3">
    <source>
        <dbReference type="EMBL" id="KAG0021983.1"/>
    </source>
</evidence>
<reference evidence="3" key="1">
    <citation type="journal article" date="2020" name="Fungal Divers.">
        <title>Resolving the Mortierellaceae phylogeny through synthesis of multi-gene phylogenetics and phylogenomics.</title>
        <authorList>
            <person name="Vandepol N."/>
            <person name="Liber J."/>
            <person name="Desiro A."/>
            <person name="Na H."/>
            <person name="Kennedy M."/>
            <person name="Barry K."/>
            <person name="Grigoriev I.V."/>
            <person name="Miller A.N."/>
            <person name="O'Donnell K."/>
            <person name="Stajich J.E."/>
            <person name="Bonito G."/>
        </authorList>
    </citation>
    <scope>NUCLEOTIDE SEQUENCE</scope>
    <source>
        <strain evidence="3">NRRL 2769</strain>
    </source>
</reference>
<protein>
    <submittedName>
        <fullName evidence="3">Carbon-nitrogen hydrolase</fullName>
    </submittedName>
</protein>
<proteinExistence type="predicted"/>
<dbReference type="SUPFAM" id="SSF56317">
    <property type="entry name" value="Carbon-nitrogen hydrolase"/>
    <property type="match status" value="1"/>
</dbReference>
<accession>A0A9P6T3Z1</accession>
<dbReference type="Pfam" id="PF00795">
    <property type="entry name" value="CN_hydrolase"/>
    <property type="match status" value="1"/>
</dbReference>
<dbReference type="PANTHER" id="PTHR11750">
    <property type="entry name" value="PROTEIN N-TERMINAL AMIDASE"/>
    <property type="match status" value="1"/>
</dbReference>
<dbReference type="PANTHER" id="PTHR11750:SF26">
    <property type="entry name" value="PROTEIN N-TERMINAL AMIDASE"/>
    <property type="match status" value="1"/>
</dbReference>
<feature type="compositionally biased region" description="Acidic residues" evidence="1">
    <location>
        <begin position="186"/>
        <end position="207"/>
    </location>
</feature>
<keyword evidence="4" id="KW-1185">Reference proteome</keyword>
<evidence type="ECO:0000256" key="1">
    <source>
        <dbReference type="SAM" id="MobiDB-lite"/>
    </source>
</evidence>
<dbReference type="InterPro" id="IPR036526">
    <property type="entry name" value="C-N_Hydrolase_sf"/>
</dbReference>
<dbReference type="EMBL" id="JAAAID010000129">
    <property type="protein sequence ID" value="KAG0021983.1"/>
    <property type="molecule type" value="Genomic_DNA"/>
</dbReference>
<keyword evidence="3" id="KW-0378">Hydrolase</keyword>
<dbReference type="AlphaFoldDB" id="A0A9P6T3Z1"/>
<sequence>MAFTGYVFTSKDHIRPYLEDAESGPSIQWAKTQAVRLNAHVQVGYPEKRIVTDDNGQSIEKYYNSLAFVSPGGKLLATYAKHFLYYTDENWAEEGPAFMSTPVETLGQVGFGICMDVNPYQFKAPFTDFEFSRFHLNKETSLILCSMAWNKGEETLLKEEVEKKSKSQKTQNESKQSSGDDKDSDSSDDDDEDDDDDDDDEEDEEESALILQHETIQYWAVRMSPFCMQSQQREVYLVIANRIGTESRNVFVGSSCVLKLTSEGPELLGALPANKEGILEVNI</sequence>
<feature type="domain" description="CN hydrolase" evidence="2">
    <location>
        <begin position="1"/>
        <end position="283"/>
    </location>
</feature>
<dbReference type="InterPro" id="IPR003010">
    <property type="entry name" value="C-N_Hydrolase"/>
</dbReference>
<dbReference type="InterPro" id="IPR039703">
    <property type="entry name" value="Nta1"/>
</dbReference>
<evidence type="ECO:0000313" key="4">
    <source>
        <dbReference type="Proteomes" id="UP000703661"/>
    </source>
</evidence>
<dbReference type="PROSITE" id="PS50263">
    <property type="entry name" value="CN_HYDROLASE"/>
    <property type="match status" value="1"/>
</dbReference>
<comment type="caution">
    <text evidence="3">The sequence shown here is derived from an EMBL/GenBank/DDBJ whole genome shotgun (WGS) entry which is preliminary data.</text>
</comment>
<dbReference type="Proteomes" id="UP000703661">
    <property type="component" value="Unassembled WGS sequence"/>
</dbReference>
<gene>
    <name evidence="3" type="primary">NTA1</name>
    <name evidence="3" type="ORF">BGZ80_001277</name>
</gene>
<dbReference type="GO" id="GO:0008418">
    <property type="term" value="F:protein-N-terminal asparagine amidohydrolase activity"/>
    <property type="evidence" value="ECO:0007669"/>
    <property type="project" value="InterPro"/>
</dbReference>